<organism evidence="2 3">
    <name type="scientific">Pieris brassicae</name>
    <name type="common">White butterfly</name>
    <name type="synonym">Large white butterfly</name>
    <dbReference type="NCBI Taxonomy" id="7116"/>
    <lineage>
        <taxon>Eukaryota</taxon>
        <taxon>Metazoa</taxon>
        <taxon>Ecdysozoa</taxon>
        <taxon>Arthropoda</taxon>
        <taxon>Hexapoda</taxon>
        <taxon>Insecta</taxon>
        <taxon>Pterygota</taxon>
        <taxon>Neoptera</taxon>
        <taxon>Endopterygota</taxon>
        <taxon>Lepidoptera</taxon>
        <taxon>Glossata</taxon>
        <taxon>Ditrysia</taxon>
        <taxon>Papilionoidea</taxon>
        <taxon>Pieridae</taxon>
        <taxon>Pierinae</taxon>
        <taxon>Pieris</taxon>
    </lineage>
</organism>
<feature type="region of interest" description="Disordered" evidence="1">
    <location>
        <begin position="82"/>
        <end position="111"/>
    </location>
</feature>
<evidence type="ECO:0000313" key="2">
    <source>
        <dbReference type="EMBL" id="CAH4034137.1"/>
    </source>
</evidence>
<dbReference type="EMBL" id="CALOZG010000040">
    <property type="protein sequence ID" value="CAH4034137.1"/>
    <property type="molecule type" value="Genomic_DNA"/>
</dbReference>
<dbReference type="Proteomes" id="UP001152562">
    <property type="component" value="Unassembled WGS sequence"/>
</dbReference>
<dbReference type="AlphaFoldDB" id="A0A9P0TNG8"/>
<sequence>MIDELDEDGAVRAHEAVTASDYSRFDHGEQAKQTVKAKQSYATIQIGQQLTEPPGTLELVTLISALLAYPWFLSHPALEPVGGLPRRRRRGEGGGTCVARPSTPRRAAHSNPTLLATKSYATPHFRVV</sequence>
<proteinExistence type="predicted"/>
<evidence type="ECO:0000313" key="3">
    <source>
        <dbReference type="Proteomes" id="UP001152562"/>
    </source>
</evidence>
<protein>
    <submittedName>
        <fullName evidence="2">Uncharacterized protein</fullName>
    </submittedName>
</protein>
<reference evidence="2" key="1">
    <citation type="submission" date="2022-05" db="EMBL/GenBank/DDBJ databases">
        <authorList>
            <person name="Okamura Y."/>
        </authorList>
    </citation>
    <scope>NUCLEOTIDE SEQUENCE</scope>
</reference>
<comment type="caution">
    <text evidence="2">The sequence shown here is derived from an EMBL/GenBank/DDBJ whole genome shotgun (WGS) entry which is preliminary data.</text>
</comment>
<gene>
    <name evidence="2" type="ORF">PIBRA_LOCUS10352</name>
</gene>
<evidence type="ECO:0000256" key="1">
    <source>
        <dbReference type="SAM" id="MobiDB-lite"/>
    </source>
</evidence>
<name>A0A9P0TNG8_PIEBR</name>
<keyword evidence="3" id="KW-1185">Reference proteome</keyword>
<accession>A0A9P0TNG8</accession>